<comment type="catalytic activity">
    <reaction evidence="1 7">
        <text>guanosine(46) in tRNA + S-adenosyl-L-methionine = N(7)-methylguanosine(46) in tRNA + S-adenosyl-L-homocysteine</text>
        <dbReference type="Rhea" id="RHEA:42708"/>
        <dbReference type="Rhea" id="RHEA-COMP:10188"/>
        <dbReference type="Rhea" id="RHEA-COMP:10189"/>
        <dbReference type="ChEBI" id="CHEBI:57856"/>
        <dbReference type="ChEBI" id="CHEBI:59789"/>
        <dbReference type="ChEBI" id="CHEBI:74269"/>
        <dbReference type="ChEBI" id="CHEBI:74480"/>
        <dbReference type="EC" id="2.1.1.33"/>
    </reaction>
</comment>
<feature type="binding site" evidence="7">
    <location>
        <position position="81"/>
    </location>
    <ligand>
        <name>S-adenosyl-L-methionine</name>
        <dbReference type="ChEBI" id="CHEBI:59789"/>
    </ligand>
</feature>
<dbReference type="NCBIfam" id="TIGR00091">
    <property type="entry name" value="tRNA (guanosine(46)-N7)-methyltransferase TrmB"/>
    <property type="match status" value="1"/>
</dbReference>
<feature type="binding site" evidence="7">
    <location>
        <position position="140"/>
    </location>
    <ligand>
        <name>substrate</name>
    </ligand>
</feature>
<name>A0A9D2AHQ1_9BACT</name>
<evidence type="ECO:0000256" key="4">
    <source>
        <dbReference type="ARBA" id="ARBA00022679"/>
    </source>
</evidence>
<evidence type="ECO:0000256" key="5">
    <source>
        <dbReference type="ARBA" id="ARBA00022691"/>
    </source>
</evidence>
<keyword evidence="3 7" id="KW-0489">Methyltransferase</keyword>
<accession>A0A9D2AHQ1</accession>
<reference evidence="8" key="1">
    <citation type="journal article" date="2021" name="PeerJ">
        <title>Extensive microbial diversity within the chicken gut microbiome revealed by metagenomics and culture.</title>
        <authorList>
            <person name="Gilroy R."/>
            <person name="Ravi A."/>
            <person name="Getino M."/>
            <person name="Pursley I."/>
            <person name="Horton D.L."/>
            <person name="Alikhan N.F."/>
            <person name="Baker D."/>
            <person name="Gharbi K."/>
            <person name="Hall N."/>
            <person name="Watson M."/>
            <person name="Adriaenssens E.M."/>
            <person name="Foster-Nyarko E."/>
            <person name="Jarju S."/>
            <person name="Secka A."/>
            <person name="Antonio M."/>
            <person name="Oren A."/>
            <person name="Chaudhuri R.R."/>
            <person name="La Ragione R."/>
            <person name="Hildebrand F."/>
            <person name="Pallen M.J."/>
        </authorList>
    </citation>
    <scope>NUCLEOTIDE SEQUENCE</scope>
    <source>
        <strain evidence="8">14975</strain>
    </source>
</reference>
<dbReference type="EC" id="2.1.1.33" evidence="7"/>
<dbReference type="AlphaFoldDB" id="A0A9D2AHQ1"/>
<dbReference type="InterPro" id="IPR003358">
    <property type="entry name" value="tRNA_(Gua-N-7)_MeTrfase_Trmb"/>
</dbReference>
<dbReference type="Gene3D" id="3.40.50.150">
    <property type="entry name" value="Vaccinia Virus protein VP39"/>
    <property type="match status" value="1"/>
</dbReference>
<organism evidence="8 9">
    <name type="scientific">Candidatus Akkermansia intestinigallinarum</name>
    <dbReference type="NCBI Taxonomy" id="2838431"/>
    <lineage>
        <taxon>Bacteria</taxon>
        <taxon>Pseudomonadati</taxon>
        <taxon>Verrucomicrobiota</taxon>
        <taxon>Verrucomicrobiia</taxon>
        <taxon>Verrucomicrobiales</taxon>
        <taxon>Akkermansiaceae</taxon>
        <taxon>Akkermansia</taxon>
    </lineage>
</organism>
<dbReference type="PANTHER" id="PTHR23417:SF14">
    <property type="entry name" value="PENTACOTRIPEPTIDE-REPEAT REGION OF PRORP DOMAIN-CONTAINING PROTEIN"/>
    <property type="match status" value="1"/>
</dbReference>
<proteinExistence type="inferred from homology"/>
<dbReference type="Pfam" id="PF02390">
    <property type="entry name" value="Methyltransf_4"/>
    <property type="match status" value="1"/>
</dbReference>
<keyword evidence="4 7" id="KW-0808">Transferase</keyword>
<evidence type="ECO:0000256" key="2">
    <source>
        <dbReference type="ARBA" id="ARBA00003015"/>
    </source>
</evidence>
<sequence length="197" mass="23427">MNSAYVPDDYFRRHRVSDIFGDGESCEVDLGCGDGGFLLAMAEHYPERRFLGIERLLGRVRKVCRDAQKRELDNLRVLRIESRYFLEWFIEPGSVSRLHYLFPDPWPKEKHHKNRLVQEDFIPVLHRALTVDGSFLFKTDHEGYFEWVCERMEASPLFKRVEWSAPFYPKTDFQQQWEAMGKPIYAAEFRRCELPNS</sequence>
<evidence type="ECO:0000313" key="8">
    <source>
        <dbReference type="EMBL" id="HIX20719.1"/>
    </source>
</evidence>
<comment type="function">
    <text evidence="2 7">Catalyzes the formation of N(7)-methylguanine at position 46 (m7G46) in tRNA.</text>
</comment>
<protein>
    <recommendedName>
        <fullName evidence="7">tRNA (guanine-N(7)-)-methyltransferase</fullName>
        <ecNumber evidence="7">2.1.1.33</ecNumber>
    </recommendedName>
    <alternativeName>
        <fullName evidence="7">tRNA (guanine(46)-N(7))-methyltransferase</fullName>
    </alternativeName>
    <alternativeName>
        <fullName evidence="7">tRNA(m7G46)-methyltransferase</fullName>
    </alternativeName>
</protein>
<evidence type="ECO:0000256" key="1">
    <source>
        <dbReference type="ARBA" id="ARBA00000142"/>
    </source>
</evidence>
<comment type="caution">
    <text evidence="8">The sequence shown here is derived from an EMBL/GenBank/DDBJ whole genome shotgun (WGS) entry which is preliminary data.</text>
</comment>
<feature type="binding site" evidence="7">
    <location>
        <position position="104"/>
    </location>
    <ligand>
        <name>S-adenosyl-L-methionine</name>
        <dbReference type="ChEBI" id="CHEBI:59789"/>
    </ligand>
</feature>
<dbReference type="GO" id="GO:0008176">
    <property type="term" value="F:tRNA (guanine(46)-N7)-methyltransferase activity"/>
    <property type="evidence" value="ECO:0007669"/>
    <property type="project" value="UniProtKB-UniRule"/>
</dbReference>
<evidence type="ECO:0000256" key="3">
    <source>
        <dbReference type="ARBA" id="ARBA00022603"/>
    </source>
</evidence>
<dbReference type="CDD" id="cd02440">
    <property type="entry name" value="AdoMet_MTases"/>
    <property type="match status" value="1"/>
</dbReference>
<keyword evidence="5 7" id="KW-0949">S-adenosyl-L-methionine</keyword>
<dbReference type="GO" id="GO:0043527">
    <property type="term" value="C:tRNA methyltransferase complex"/>
    <property type="evidence" value="ECO:0007669"/>
    <property type="project" value="TreeGrafter"/>
</dbReference>
<gene>
    <name evidence="7 8" type="primary">trmB</name>
    <name evidence="8" type="ORF">H9862_08985</name>
</gene>
<dbReference type="HAMAP" id="MF_01057">
    <property type="entry name" value="tRNA_methyltr_TrmB"/>
    <property type="match status" value="1"/>
</dbReference>
<feature type="binding site" evidence="7">
    <location>
        <position position="54"/>
    </location>
    <ligand>
        <name>S-adenosyl-L-methionine</name>
        <dbReference type="ChEBI" id="CHEBI:59789"/>
    </ligand>
</feature>
<dbReference type="SUPFAM" id="SSF53335">
    <property type="entry name" value="S-adenosyl-L-methionine-dependent methyltransferases"/>
    <property type="match status" value="1"/>
</dbReference>
<feature type="binding site" evidence="7">
    <location>
        <position position="29"/>
    </location>
    <ligand>
        <name>S-adenosyl-L-methionine</name>
        <dbReference type="ChEBI" id="CHEBI:59789"/>
    </ligand>
</feature>
<evidence type="ECO:0000256" key="7">
    <source>
        <dbReference type="HAMAP-Rule" id="MF_01057"/>
    </source>
</evidence>
<evidence type="ECO:0000256" key="6">
    <source>
        <dbReference type="ARBA" id="ARBA00022694"/>
    </source>
</evidence>
<dbReference type="PROSITE" id="PS51625">
    <property type="entry name" value="SAM_MT_TRMB"/>
    <property type="match status" value="1"/>
</dbReference>
<dbReference type="InterPro" id="IPR029063">
    <property type="entry name" value="SAM-dependent_MTases_sf"/>
</dbReference>
<comment type="pathway">
    <text evidence="7">tRNA modification; N(7)-methylguanine-tRNA biosynthesis.</text>
</comment>
<dbReference type="PANTHER" id="PTHR23417">
    <property type="entry name" value="3-DEOXY-D-MANNO-OCTULOSONIC-ACID TRANSFERASE/TRNA GUANINE-N 7 - -METHYLTRANSFERASE"/>
    <property type="match status" value="1"/>
</dbReference>
<comment type="similarity">
    <text evidence="7">Belongs to the class I-like SAM-binding methyltransferase superfamily. TrmB family.</text>
</comment>
<comment type="caution">
    <text evidence="7">Lacks conserved residue(s) required for the propagation of feature annotation.</text>
</comment>
<dbReference type="Proteomes" id="UP000823964">
    <property type="component" value="Unassembled WGS sequence"/>
</dbReference>
<reference evidence="8" key="2">
    <citation type="submission" date="2021-04" db="EMBL/GenBank/DDBJ databases">
        <authorList>
            <person name="Gilroy R."/>
        </authorList>
    </citation>
    <scope>NUCLEOTIDE SEQUENCE</scope>
    <source>
        <strain evidence="8">14975</strain>
    </source>
</reference>
<feature type="binding site" evidence="7">
    <location>
        <position position="108"/>
    </location>
    <ligand>
        <name>substrate</name>
    </ligand>
</feature>
<dbReference type="InterPro" id="IPR055361">
    <property type="entry name" value="tRNA_methyltr_TrmB_bact"/>
</dbReference>
<keyword evidence="6 7" id="KW-0819">tRNA processing</keyword>
<dbReference type="EMBL" id="DXFQ01000171">
    <property type="protein sequence ID" value="HIX20719.1"/>
    <property type="molecule type" value="Genomic_DNA"/>
</dbReference>
<evidence type="ECO:0000313" key="9">
    <source>
        <dbReference type="Proteomes" id="UP000823964"/>
    </source>
</evidence>